<evidence type="ECO:0000313" key="4">
    <source>
        <dbReference type="Proteomes" id="UP000002508"/>
    </source>
</evidence>
<keyword evidence="1" id="KW-1133">Transmembrane helix</keyword>
<dbReference type="InterPro" id="IPR029044">
    <property type="entry name" value="Nucleotide-diphossugar_trans"/>
</dbReference>
<feature type="transmembrane region" description="Helical" evidence="1">
    <location>
        <begin position="247"/>
        <end position="267"/>
    </location>
</feature>
<dbReference type="AlphaFoldDB" id="B8GCR3"/>
<dbReference type="PANTHER" id="PTHR48090:SF7">
    <property type="entry name" value="RFBJ PROTEIN"/>
    <property type="match status" value="1"/>
</dbReference>
<feature type="transmembrane region" description="Helical" evidence="1">
    <location>
        <begin position="279"/>
        <end position="296"/>
    </location>
</feature>
<sequence length="314" mass="34667">MQPMQTTPHMTSVVAGDYPFTVSVVIPAYNEAHGIARVIERIRTYIPTAEIIVVDDCSQDDTAAVARAAGARVIRHPVNRGNGAAVKTGIRRAHGEVVLLMDADGQMDPRYIPDLLSGIAAGYDMVVGARTRDTQGDSIFRRLGNRALDALGSYLVETEVRDLTSGYRAIRREVIMEFINLLPNRYSYPTTSTLALLKAGYHVGYVPVMGQRRQGGQSGQKLLRNGIRFGLIILRIVSLFAPLRIYLPVALVMQVLALISFLISFFLTDPFRFHIPNSAVGLFVGSIIIFMFGLNAEQVAALRFQRPPHVQQED</sequence>
<dbReference type="CAZy" id="GT2">
    <property type="family name" value="Glycosyltransferase Family 2"/>
</dbReference>
<dbReference type="CDD" id="cd04179">
    <property type="entry name" value="DPM_DPG-synthase_like"/>
    <property type="match status" value="1"/>
</dbReference>
<keyword evidence="1" id="KW-0472">Membrane</keyword>
<dbReference type="PANTHER" id="PTHR48090">
    <property type="entry name" value="UNDECAPRENYL-PHOSPHATE 4-DEOXY-4-FORMAMIDO-L-ARABINOSE TRANSFERASE-RELATED"/>
    <property type="match status" value="1"/>
</dbReference>
<feature type="domain" description="Glycosyltransferase 2-like" evidence="2">
    <location>
        <begin position="23"/>
        <end position="177"/>
    </location>
</feature>
<dbReference type="Pfam" id="PF00535">
    <property type="entry name" value="Glycos_transf_2"/>
    <property type="match status" value="1"/>
</dbReference>
<dbReference type="InterPro" id="IPR050256">
    <property type="entry name" value="Glycosyltransferase_2"/>
</dbReference>
<dbReference type="eggNOG" id="COG1215">
    <property type="taxonomic scope" value="Bacteria"/>
</dbReference>
<dbReference type="GO" id="GO:0016740">
    <property type="term" value="F:transferase activity"/>
    <property type="evidence" value="ECO:0007669"/>
    <property type="project" value="UniProtKB-KW"/>
</dbReference>
<dbReference type="OrthoDB" id="9810303at2"/>
<evidence type="ECO:0000256" key="1">
    <source>
        <dbReference type="SAM" id="Phobius"/>
    </source>
</evidence>
<dbReference type="HOGENOM" id="CLU_033536_7_1_0"/>
<dbReference type="InterPro" id="IPR001173">
    <property type="entry name" value="Glyco_trans_2-like"/>
</dbReference>
<dbReference type="STRING" id="326427.Cagg_0162"/>
<gene>
    <name evidence="3" type="ordered locus">Cagg_0162</name>
</gene>
<protein>
    <submittedName>
        <fullName evidence="3">Glycosyl transferase family 2</fullName>
    </submittedName>
</protein>
<keyword evidence="1" id="KW-0812">Transmembrane</keyword>
<evidence type="ECO:0000259" key="2">
    <source>
        <dbReference type="Pfam" id="PF00535"/>
    </source>
</evidence>
<keyword evidence="4" id="KW-1185">Reference proteome</keyword>
<dbReference type="Gene3D" id="3.90.550.10">
    <property type="entry name" value="Spore Coat Polysaccharide Biosynthesis Protein SpsA, Chain A"/>
    <property type="match status" value="1"/>
</dbReference>
<accession>B8GCR3</accession>
<dbReference type="SUPFAM" id="SSF53448">
    <property type="entry name" value="Nucleotide-diphospho-sugar transferases"/>
    <property type="match status" value="1"/>
</dbReference>
<name>B8GCR3_CHLAD</name>
<organism evidence="3 4">
    <name type="scientific">Chloroflexus aggregans (strain MD-66 / DSM 9485)</name>
    <dbReference type="NCBI Taxonomy" id="326427"/>
    <lineage>
        <taxon>Bacteria</taxon>
        <taxon>Bacillati</taxon>
        <taxon>Chloroflexota</taxon>
        <taxon>Chloroflexia</taxon>
        <taxon>Chloroflexales</taxon>
        <taxon>Chloroflexineae</taxon>
        <taxon>Chloroflexaceae</taxon>
        <taxon>Chloroflexus</taxon>
    </lineage>
</organism>
<dbReference type="Proteomes" id="UP000002508">
    <property type="component" value="Chromosome"/>
</dbReference>
<keyword evidence="3" id="KW-0808">Transferase</keyword>
<dbReference type="EMBL" id="CP001337">
    <property type="protein sequence ID" value="ACL23113.1"/>
    <property type="molecule type" value="Genomic_DNA"/>
</dbReference>
<evidence type="ECO:0000313" key="3">
    <source>
        <dbReference type="EMBL" id="ACL23113.1"/>
    </source>
</evidence>
<dbReference type="KEGG" id="cag:Cagg_0162"/>
<proteinExistence type="predicted"/>
<reference evidence="3" key="1">
    <citation type="submission" date="2008-12" db="EMBL/GenBank/DDBJ databases">
        <title>Complete sequence of Chloroflexus aggregans DSM 9485.</title>
        <authorList>
            <consortium name="US DOE Joint Genome Institute"/>
            <person name="Lucas S."/>
            <person name="Copeland A."/>
            <person name="Lapidus A."/>
            <person name="Glavina del Rio T."/>
            <person name="Dalin E."/>
            <person name="Tice H."/>
            <person name="Pitluck S."/>
            <person name="Foster B."/>
            <person name="Larimer F."/>
            <person name="Land M."/>
            <person name="Hauser L."/>
            <person name="Kyrpides N."/>
            <person name="Mikhailova N."/>
            <person name="Bryant D."/>
            <person name="Richardson P."/>
        </authorList>
    </citation>
    <scope>NUCLEOTIDE SEQUENCE</scope>
    <source>
        <strain evidence="3">DSM 9485</strain>
    </source>
</reference>